<dbReference type="Proteomes" id="UP000198636">
    <property type="component" value="Unassembled WGS sequence"/>
</dbReference>
<dbReference type="STRING" id="1120976.SAMN03080606_03335"/>
<evidence type="ECO:0000313" key="1">
    <source>
        <dbReference type="EMBL" id="SCY97202.1"/>
    </source>
</evidence>
<dbReference type="AlphaFoldDB" id="A0A1G5K992"/>
<gene>
    <name evidence="1" type="ORF">SAMN03080606_03335</name>
</gene>
<reference evidence="1 2" key="1">
    <citation type="submission" date="2016-10" db="EMBL/GenBank/DDBJ databases">
        <authorList>
            <person name="de Groot N.N."/>
        </authorList>
    </citation>
    <scope>NUCLEOTIDE SEQUENCE [LARGE SCALE GENOMIC DNA]</scope>
    <source>
        <strain evidence="1 2">DSM 18978</strain>
    </source>
</reference>
<accession>A0A1G5K992</accession>
<proteinExistence type="predicted"/>
<organism evidence="1 2">
    <name type="scientific">Alkaliphilus peptidifermentans DSM 18978</name>
    <dbReference type="NCBI Taxonomy" id="1120976"/>
    <lineage>
        <taxon>Bacteria</taxon>
        <taxon>Bacillati</taxon>
        <taxon>Bacillota</taxon>
        <taxon>Clostridia</taxon>
        <taxon>Peptostreptococcales</taxon>
        <taxon>Natronincolaceae</taxon>
        <taxon>Alkaliphilus</taxon>
    </lineage>
</organism>
<sequence length="53" mass="5936">MKNEKVSLRDLFRIAGGKKSCCTTSEAKDDCCRPKESTNDCCNKDIDKQSCCK</sequence>
<evidence type="ECO:0000313" key="2">
    <source>
        <dbReference type="Proteomes" id="UP000198636"/>
    </source>
</evidence>
<name>A0A1G5K992_9FIRM</name>
<dbReference type="EMBL" id="FMUS01000025">
    <property type="protein sequence ID" value="SCY97202.1"/>
    <property type="molecule type" value="Genomic_DNA"/>
</dbReference>
<dbReference type="RefSeq" id="WP_176759075.1">
    <property type="nucleotide sequence ID" value="NZ_FMUS01000025.1"/>
</dbReference>
<keyword evidence="2" id="KW-1185">Reference proteome</keyword>
<protein>
    <submittedName>
        <fullName evidence="1">Uncharacterized protein</fullName>
    </submittedName>
</protein>